<dbReference type="Gene3D" id="2.30.30.90">
    <property type="match status" value="1"/>
</dbReference>
<keyword evidence="1" id="KW-0408">Iron</keyword>
<dbReference type="PANTHER" id="PTHR42954:SF2">
    <property type="entry name" value="FE(2+) TRANSPORT PROTEIN A"/>
    <property type="match status" value="1"/>
</dbReference>
<dbReference type="InterPro" id="IPR052713">
    <property type="entry name" value="FeoA"/>
</dbReference>
<dbReference type="Pfam" id="PF04023">
    <property type="entry name" value="FeoA"/>
    <property type="match status" value="1"/>
</dbReference>
<keyword evidence="4" id="KW-1185">Reference proteome</keyword>
<sequence length="86" mass="9381">MTAVSSERTLDQLGHGEQGRIVRVSGERTLRRRLLDMGLVTGEKVTLTGVAPMGDPLELLVKGYHLSLRKAEARLIIVESVNASNL</sequence>
<organism evidence="3 4">
    <name type="scientific">Candidatus Chloroploca mongolica</name>
    <dbReference type="NCBI Taxonomy" id="2528176"/>
    <lineage>
        <taxon>Bacteria</taxon>
        <taxon>Bacillati</taxon>
        <taxon>Chloroflexota</taxon>
        <taxon>Chloroflexia</taxon>
        <taxon>Chloroflexales</taxon>
        <taxon>Chloroflexineae</taxon>
        <taxon>Oscillochloridaceae</taxon>
        <taxon>Candidatus Chloroploca</taxon>
    </lineage>
</organism>
<dbReference type="Proteomes" id="UP001193081">
    <property type="component" value="Unassembled WGS sequence"/>
</dbReference>
<accession>A0ABS4D5M1</accession>
<dbReference type="InterPro" id="IPR007167">
    <property type="entry name" value="Fe-transptr_FeoA-like"/>
</dbReference>
<dbReference type="SMART" id="SM00899">
    <property type="entry name" value="FeoA"/>
    <property type="match status" value="1"/>
</dbReference>
<dbReference type="EMBL" id="SIJK02000004">
    <property type="protein sequence ID" value="MBP1464736.1"/>
    <property type="molecule type" value="Genomic_DNA"/>
</dbReference>
<dbReference type="SUPFAM" id="SSF50037">
    <property type="entry name" value="C-terminal domain of transcriptional repressors"/>
    <property type="match status" value="1"/>
</dbReference>
<name>A0ABS4D5M1_9CHLR</name>
<comment type="caution">
    <text evidence="3">The sequence shown here is derived from an EMBL/GenBank/DDBJ whole genome shotgun (WGS) entry which is preliminary data.</text>
</comment>
<dbReference type="RefSeq" id="WP_135476738.1">
    <property type="nucleotide sequence ID" value="NZ_SIJK02000004.1"/>
</dbReference>
<gene>
    <name evidence="3" type="ORF">EYB53_003330</name>
</gene>
<dbReference type="InterPro" id="IPR038157">
    <property type="entry name" value="FeoA_core_dom"/>
</dbReference>
<reference evidence="3 4" key="1">
    <citation type="submission" date="2021-03" db="EMBL/GenBank/DDBJ databases">
        <authorList>
            <person name="Grouzdev D.S."/>
        </authorList>
    </citation>
    <scope>NUCLEOTIDE SEQUENCE [LARGE SCALE GENOMIC DNA]</scope>
    <source>
        <strain evidence="3 4">M50-1</strain>
    </source>
</reference>
<dbReference type="PANTHER" id="PTHR42954">
    <property type="entry name" value="FE(2+) TRANSPORT PROTEIN A"/>
    <property type="match status" value="1"/>
</dbReference>
<proteinExistence type="predicted"/>
<protein>
    <submittedName>
        <fullName evidence="3">Ferrous iron transport protein A</fullName>
    </submittedName>
</protein>
<evidence type="ECO:0000313" key="4">
    <source>
        <dbReference type="Proteomes" id="UP001193081"/>
    </source>
</evidence>
<dbReference type="InterPro" id="IPR008988">
    <property type="entry name" value="Transcriptional_repressor_C"/>
</dbReference>
<feature type="domain" description="Ferrous iron transporter FeoA-like" evidence="2">
    <location>
        <begin position="8"/>
        <end position="80"/>
    </location>
</feature>
<evidence type="ECO:0000256" key="1">
    <source>
        <dbReference type="ARBA" id="ARBA00023004"/>
    </source>
</evidence>
<evidence type="ECO:0000313" key="3">
    <source>
        <dbReference type="EMBL" id="MBP1464736.1"/>
    </source>
</evidence>
<evidence type="ECO:0000259" key="2">
    <source>
        <dbReference type="SMART" id="SM00899"/>
    </source>
</evidence>